<evidence type="ECO:0000256" key="1">
    <source>
        <dbReference type="ARBA" id="ARBA00022679"/>
    </source>
</evidence>
<protein>
    <recommendedName>
        <fullName evidence="3">N-acetyltransferase domain-containing protein</fullName>
    </recommendedName>
</protein>
<name>A0A023CZ34_9LACO</name>
<keyword evidence="1" id="KW-0808">Transferase</keyword>
<dbReference type="OrthoDB" id="9789605at2"/>
<dbReference type="EMBL" id="AYZF01000002">
    <property type="protein sequence ID" value="KRN07618.1"/>
    <property type="molecule type" value="Genomic_DNA"/>
</dbReference>
<dbReference type="InterPro" id="IPR000182">
    <property type="entry name" value="GNAT_dom"/>
</dbReference>
<dbReference type="CDD" id="cd04301">
    <property type="entry name" value="NAT_SF"/>
    <property type="match status" value="1"/>
</dbReference>
<evidence type="ECO:0000313" key="5">
    <source>
        <dbReference type="Proteomes" id="UP000050961"/>
    </source>
</evidence>
<dbReference type="PANTHER" id="PTHR43420">
    <property type="entry name" value="ACETYLTRANSFERASE"/>
    <property type="match status" value="1"/>
</dbReference>
<dbReference type="RefSeq" id="WP_034988972.1">
    <property type="nucleotide sequence ID" value="NZ_AYZF01000002.1"/>
</dbReference>
<dbReference type="STRING" id="1423806.FD15_GL000909"/>
<accession>A0A023CZ34</accession>
<dbReference type="GO" id="GO:0016747">
    <property type="term" value="F:acyltransferase activity, transferring groups other than amino-acyl groups"/>
    <property type="evidence" value="ECO:0007669"/>
    <property type="project" value="InterPro"/>
</dbReference>
<evidence type="ECO:0000259" key="3">
    <source>
        <dbReference type="PROSITE" id="PS51186"/>
    </source>
</evidence>
<dbReference type="eggNOG" id="COG0456">
    <property type="taxonomic scope" value="Bacteria"/>
</dbReference>
<evidence type="ECO:0000256" key="2">
    <source>
        <dbReference type="ARBA" id="ARBA00023315"/>
    </source>
</evidence>
<dbReference type="PATRIC" id="fig|1423806.3.peg.925"/>
<dbReference type="Gene3D" id="3.40.630.30">
    <property type="match status" value="1"/>
</dbReference>
<reference evidence="4 5" key="1">
    <citation type="journal article" date="2015" name="Genome Announc.">
        <title>Expanding the biotechnology potential of lactobacilli through comparative genomics of 213 strains and associated genera.</title>
        <authorList>
            <person name="Sun Z."/>
            <person name="Harris H.M."/>
            <person name="McCann A."/>
            <person name="Guo C."/>
            <person name="Argimon S."/>
            <person name="Zhang W."/>
            <person name="Yang X."/>
            <person name="Jeffery I.B."/>
            <person name="Cooney J.C."/>
            <person name="Kagawa T.F."/>
            <person name="Liu W."/>
            <person name="Song Y."/>
            <person name="Salvetti E."/>
            <person name="Wrobel A."/>
            <person name="Rasinkangas P."/>
            <person name="Parkhill J."/>
            <person name="Rea M.C."/>
            <person name="O'Sullivan O."/>
            <person name="Ritari J."/>
            <person name="Douillard F.P."/>
            <person name="Paul Ross R."/>
            <person name="Yang R."/>
            <person name="Briner A.E."/>
            <person name="Felis G.E."/>
            <person name="de Vos W.M."/>
            <person name="Barrangou R."/>
            <person name="Klaenhammer T.R."/>
            <person name="Caufield P.W."/>
            <person name="Cui Y."/>
            <person name="Zhang H."/>
            <person name="O'Toole P.W."/>
        </authorList>
    </citation>
    <scope>NUCLEOTIDE SEQUENCE [LARGE SCALE GENOMIC DNA]</scope>
    <source>
        <strain evidence="4 5">DSM 21376</strain>
    </source>
</reference>
<dbReference type="Pfam" id="PF00583">
    <property type="entry name" value="Acetyltransf_1"/>
    <property type="match status" value="1"/>
</dbReference>
<comment type="caution">
    <text evidence="4">The sequence shown here is derived from an EMBL/GenBank/DDBJ whole genome shotgun (WGS) entry which is preliminary data.</text>
</comment>
<organism evidence="4 5">
    <name type="scientific">Liquorilactobacillus sucicola DSM 21376 = JCM 15457</name>
    <dbReference type="NCBI Taxonomy" id="1423806"/>
    <lineage>
        <taxon>Bacteria</taxon>
        <taxon>Bacillati</taxon>
        <taxon>Bacillota</taxon>
        <taxon>Bacilli</taxon>
        <taxon>Lactobacillales</taxon>
        <taxon>Lactobacillaceae</taxon>
        <taxon>Liquorilactobacillus</taxon>
    </lineage>
</organism>
<dbReference type="Proteomes" id="UP000050961">
    <property type="component" value="Unassembled WGS sequence"/>
</dbReference>
<proteinExistence type="predicted"/>
<feature type="domain" description="N-acetyltransferase" evidence="3">
    <location>
        <begin position="49"/>
        <end position="194"/>
    </location>
</feature>
<dbReference type="InterPro" id="IPR016181">
    <property type="entry name" value="Acyl_CoA_acyltransferase"/>
</dbReference>
<keyword evidence="5" id="KW-1185">Reference proteome</keyword>
<evidence type="ECO:0000313" key="4">
    <source>
        <dbReference type="EMBL" id="KRN07618.1"/>
    </source>
</evidence>
<dbReference type="SUPFAM" id="SSF55729">
    <property type="entry name" value="Acyl-CoA N-acyltransferases (Nat)"/>
    <property type="match status" value="1"/>
</dbReference>
<gene>
    <name evidence="4" type="ORF">FD15_GL000909</name>
</gene>
<keyword evidence="2" id="KW-0012">Acyltransferase</keyword>
<sequence>MKVEIIVASECNNINFSEDLSLLIYESFRGKFSSSFFSKETAKKITNIISIYICACERERLLVAIAKDKIIGCLYFLDKETSDYYFMYLLKRNFKLLDRLRIYAFLTLLSYRPKKGETYIDFLAVAASFRGKGVGKKLLNYLQIHSSKKVSLHVASSNKAAFSLYNSQGFKMKTHKKSMLSKRILKIPLWYFMEWRKN</sequence>
<dbReference type="AlphaFoldDB" id="A0A023CZ34"/>
<dbReference type="PROSITE" id="PS51186">
    <property type="entry name" value="GNAT"/>
    <property type="match status" value="1"/>
</dbReference>
<dbReference type="InterPro" id="IPR050680">
    <property type="entry name" value="YpeA/RimI_acetyltransf"/>
</dbReference>